<sequence>MDGSSLGRHRNPFDDLPASKAVTLGDSGRGESLPSGVKQSSTSSIGSAIDTGVVLPTRKVSKVASNPFGEDDDDEEAEEAGGKRVTKVTNAPVATYPQHLNPF</sequence>
<accession>A0A0R3W039</accession>
<dbReference type="Proteomes" id="UP000282613">
    <property type="component" value="Unassembled WGS sequence"/>
</dbReference>
<keyword evidence="3" id="KW-1185">Reference proteome</keyword>
<protein>
    <submittedName>
        <fullName evidence="2 4">Uncharacterized protein</fullName>
    </submittedName>
</protein>
<feature type="region of interest" description="Disordered" evidence="1">
    <location>
        <begin position="1"/>
        <end position="103"/>
    </location>
</feature>
<dbReference type="OrthoDB" id="10437287at2759"/>
<dbReference type="EMBL" id="UYRS01004982">
    <property type="protein sequence ID" value="VDK26942.1"/>
    <property type="molecule type" value="Genomic_DNA"/>
</dbReference>
<feature type="compositionally biased region" description="Acidic residues" evidence="1">
    <location>
        <begin position="69"/>
        <end position="79"/>
    </location>
</feature>
<reference evidence="2 3" key="2">
    <citation type="submission" date="2018-11" db="EMBL/GenBank/DDBJ databases">
        <authorList>
            <consortium name="Pathogen Informatics"/>
        </authorList>
    </citation>
    <scope>NUCLEOTIDE SEQUENCE [LARGE SCALE GENOMIC DNA]</scope>
</reference>
<organism evidence="4">
    <name type="scientific">Taenia asiatica</name>
    <name type="common">Asian tapeworm</name>
    <dbReference type="NCBI Taxonomy" id="60517"/>
    <lineage>
        <taxon>Eukaryota</taxon>
        <taxon>Metazoa</taxon>
        <taxon>Spiralia</taxon>
        <taxon>Lophotrochozoa</taxon>
        <taxon>Platyhelminthes</taxon>
        <taxon>Cestoda</taxon>
        <taxon>Eucestoda</taxon>
        <taxon>Cyclophyllidea</taxon>
        <taxon>Taeniidae</taxon>
        <taxon>Taenia</taxon>
    </lineage>
</organism>
<evidence type="ECO:0000313" key="3">
    <source>
        <dbReference type="Proteomes" id="UP000282613"/>
    </source>
</evidence>
<evidence type="ECO:0000256" key="1">
    <source>
        <dbReference type="SAM" id="MobiDB-lite"/>
    </source>
</evidence>
<evidence type="ECO:0000313" key="2">
    <source>
        <dbReference type="EMBL" id="VDK26942.1"/>
    </source>
</evidence>
<dbReference type="WBParaSite" id="TASK_0000303301-mRNA-1">
    <property type="protein sequence ID" value="TASK_0000303301-mRNA-1"/>
    <property type="gene ID" value="TASK_0000303301"/>
</dbReference>
<proteinExistence type="predicted"/>
<evidence type="ECO:0000313" key="4">
    <source>
        <dbReference type="WBParaSite" id="TASK_0000303301-mRNA-1"/>
    </source>
</evidence>
<gene>
    <name evidence="2" type="ORF">TASK_LOCUS3034</name>
</gene>
<dbReference type="STRING" id="60517.A0A0R3W039"/>
<name>A0A0R3W039_TAEAS</name>
<dbReference type="AlphaFoldDB" id="A0A0R3W039"/>
<reference evidence="4" key="1">
    <citation type="submission" date="2017-02" db="UniProtKB">
        <authorList>
            <consortium name="WormBaseParasite"/>
        </authorList>
    </citation>
    <scope>IDENTIFICATION</scope>
</reference>
<feature type="compositionally biased region" description="Polar residues" evidence="1">
    <location>
        <begin position="37"/>
        <end position="46"/>
    </location>
</feature>